<evidence type="ECO:0000259" key="5">
    <source>
        <dbReference type="Pfam" id="PF13472"/>
    </source>
</evidence>
<sequence>MTVVDDARGSVRRTVAFAVAMTVLLGSARAGASEVTVWVVFGVFISVSTIWIRGQYVDSMDGRQWVMPWRVGAVLAVVAAVLFALPGASWFGAGFCSVGALVLLYLLAGSVLTHLRQSPSVTVGRWRVTTGRFGVWLTGVAVLTVLAGALLLGSGLPILVGAAVLGLGALLLLPAGLALTAEGALRRLCRRDRATGLLWGLGVGGVAVFAGATRLAVMVSGSRWLTVVLVVLGLLVIVLVSTTRADIVAALALVALMGVTPSQEPQRETPDPAGRRNVLVAIGDSYMSGEGARVYYHGTDNGGVNECRRAPTAWAAMAAQAHFYGIQFLACSGARTRHILTATPPDTGSPDTEASEEKVRVGMDPGPEPQYPSERYTQLDAYLAAKADPAADFQPSMVVLSIGGNDAGFSSIGEMCVAPGDCTERRELWERTVPQLRAQLRVAYYEVDRIFRNIPVVVVPYPDPIAVRGDECTDVALSAREQAFIHEYVTQTLNPAIRATAREYGFHYLQEMEDALAVANLQLCDRNNDNRPGINFIGLRSVDGFAQHRFNPAKWMHGSLHPNERGHAAMLRAFERWREKQDPYIAARERINFAASVRSRSELHKLDLASPSEVERTAEAGRPPCDLLAAAEDGCRRQAQTWAYRKIGQRLTEDGLCLWITAAVGGAWCVGVAFFGHRRRVWARRRPVRRDGPPSGPGGRRGPQPRQGTADGPAVDAAGVARAGPGGRR</sequence>
<evidence type="ECO:0000313" key="7">
    <source>
        <dbReference type="Proteomes" id="UP000199645"/>
    </source>
</evidence>
<dbReference type="GO" id="GO:0019433">
    <property type="term" value="P:triglyceride catabolic process"/>
    <property type="evidence" value="ECO:0007669"/>
    <property type="project" value="TreeGrafter"/>
</dbReference>
<evidence type="ECO:0000256" key="2">
    <source>
        <dbReference type="PIRSR" id="PIRSR637460-2"/>
    </source>
</evidence>
<feature type="transmembrane region" description="Helical" evidence="4">
    <location>
        <begin position="133"/>
        <end position="152"/>
    </location>
</feature>
<evidence type="ECO:0000256" key="4">
    <source>
        <dbReference type="SAM" id="Phobius"/>
    </source>
</evidence>
<feature type="disulfide bond" evidence="2">
    <location>
        <begin position="307"/>
        <end position="331"/>
    </location>
</feature>
<feature type="disulfide bond" evidence="2">
    <location>
        <begin position="416"/>
        <end position="422"/>
    </location>
</feature>
<evidence type="ECO:0000256" key="1">
    <source>
        <dbReference type="PIRSR" id="PIRSR637460-1"/>
    </source>
</evidence>
<feature type="disulfide bond" evidence="2">
    <location>
        <begin position="472"/>
        <end position="524"/>
    </location>
</feature>
<protein>
    <submittedName>
        <fullName evidence="6">GDSL-like Lipase/Acylhydrolase family protein</fullName>
    </submittedName>
</protein>
<dbReference type="InterPro" id="IPR036514">
    <property type="entry name" value="SGNH_hydro_sf"/>
</dbReference>
<keyword evidence="2" id="KW-1015">Disulfide bond</keyword>
<feature type="transmembrane region" description="Helical" evidence="4">
    <location>
        <begin position="35"/>
        <end position="54"/>
    </location>
</feature>
<feature type="transmembrane region" description="Helical" evidence="4">
    <location>
        <begin position="197"/>
        <end position="217"/>
    </location>
</feature>
<evidence type="ECO:0000256" key="3">
    <source>
        <dbReference type="SAM" id="MobiDB-lite"/>
    </source>
</evidence>
<dbReference type="InterPro" id="IPR037460">
    <property type="entry name" value="SEST-like"/>
</dbReference>
<reference evidence="6 7" key="1">
    <citation type="submission" date="2016-10" db="EMBL/GenBank/DDBJ databases">
        <authorList>
            <person name="de Groot N.N."/>
        </authorList>
    </citation>
    <scope>NUCLEOTIDE SEQUENCE [LARGE SCALE GENOMIC DNA]</scope>
    <source>
        <strain evidence="6 7">DSM 43019</strain>
    </source>
</reference>
<evidence type="ECO:0000313" key="6">
    <source>
        <dbReference type="EMBL" id="SFE71388.1"/>
    </source>
</evidence>
<dbReference type="STRING" id="35752.SAMN05421541_103181"/>
<dbReference type="PANTHER" id="PTHR37981:SF1">
    <property type="entry name" value="SGNH HYDROLASE-TYPE ESTERASE DOMAIN-CONTAINING PROTEIN"/>
    <property type="match status" value="1"/>
</dbReference>
<feature type="active site" description="Nucleophile" evidence="1">
    <location>
        <position position="285"/>
    </location>
</feature>
<gene>
    <name evidence="6" type="ORF">SAMN05421541_103181</name>
</gene>
<organism evidence="6 7">
    <name type="scientific">Actinoplanes philippinensis</name>
    <dbReference type="NCBI Taxonomy" id="35752"/>
    <lineage>
        <taxon>Bacteria</taxon>
        <taxon>Bacillati</taxon>
        <taxon>Actinomycetota</taxon>
        <taxon>Actinomycetes</taxon>
        <taxon>Micromonosporales</taxon>
        <taxon>Micromonosporaceae</taxon>
        <taxon>Actinoplanes</taxon>
    </lineage>
</organism>
<dbReference type="AlphaFoldDB" id="A0A1I2CT04"/>
<feature type="region of interest" description="Disordered" evidence="3">
    <location>
        <begin position="686"/>
        <end position="729"/>
    </location>
</feature>
<feature type="active site" evidence="1">
    <location>
        <position position="561"/>
    </location>
</feature>
<feature type="transmembrane region" description="Helical" evidence="4">
    <location>
        <begin position="91"/>
        <end position="112"/>
    </location>
</feature>
<keyword evidence="4" id="KW-0472">Membrane</keyword>
<dbReference type="GO" id="GO:0004806">
    <property type="term" value="F:triacylglycerol lipase activity"/>
    <property type="evidence" value="ECO:0007669"/>
    <property type="project" value="TreeGrafter"/>
</dbReference>
<feature type="domain" description="SGNH hydrolase-type esterase" evidence="5">
    <location>
        <begin position="383"/>
        <end position="569"/>
    </location>
</feature>
<dbReference type="Pfam" id="PF13472">
    <property type="entry name" value="Lipase_GDSL_2"/>
    <property type="match status" value="1"/>
</dbReference>
<dbReference type="InterPro" id="IPR013830">
    <property type="entry name" value="SGNH_hydro"/>
</dbReference>
<dbReference type="Proteomes" id="UP000199645">
    <property type="component" value="Unassembled WGS sequence"/>
</dbReference>
<feature type="compositionally biased region" description="Low complexity" evidence="3">
    <location>
        <begin position="702"/>
        <end position="723"/>
    </location>
</feature>
<feature type="transmembrane region" description="Helical" evidence="4">
    <location>
        <begin position="158"/>
        <end position="185"/>
    </location>
</feature>
<proteinExistence type="predicted"/>
<dbReference type="RefSeq" id="WP_218163284.1">
    <property type="nucleotide sequence ID" value="NZ_FONV01000003.1"/>
</dbReference>
<feature type="transmembrane region" description="Helical" evidence="4">
    <location>
        <begin position="223"/>
        <end position="240"/>
    </location>
</feature>
<feature type="region of interest" description="Disordered" evidence="3">
    <location>
        <begin position="341"/>
        <end position="370"/>
    </location>
</feature>
<accession>A0A1I2CT04</accession>
<keyword evidence="7" id="KW-1185">Reference proteome</keyword>
<feature type="transmembrane region" description="Helical" evidence="4">
    <location>
        <begin position="66"/>
        <end position="85"/>
    </location>
</feature>
<feature type="transmembrane region" description="Helical" evidence="4">
    <location>
        <begin position="658"/>
        <end position="676"/>
    </location>
</feature>
<keyword evidence="4" id="KW-0812">Transmembrane</keyword>
<dbReference type="EMBL" id="FONV01000003">
    <property type="protein sequence ID" value="SFE71388.1"/>
    <property type="molecule type" value="Genomic_DNA"/>
</dbReference>
<keyword evidence="4" id="KW-1133">Transmembrane helix</keyword>
<dbReference type="SUPFAM" id="SSF52266">
    <property type="entry name" value="SGNH hydrolase"/>
    <property type="match status" value="1"/>
</dbReference>
<keyword evidence="6" id="KW-0378">Hydrolase</keyword>
<dbReference type="Gene3D" id="3.40.50.1110">
    <property type="entry name" value="SGNH hydrolase"/>
    <property type="match status" value="1"/>
</dbReference>
<dbReference type="PANTHER" id="PTHR37981">
    <property type="entry name" value="LIPASE 2"/>
    <property type="match status" value="1"/>
</dbReference>
<name>A0A1I2CT04_9ACTN</name>